<evidence type="ECO:0000259" key="2">
    <source>
        <dbReference type="Pfam" id="PF14378"/>
    </source>
</evidence>
<keyword evidence="1" id="KW-0812">Transmembrane</keyword>
<comment type="caution">
    <text evidence="3">The sequence shown here is derived from an EMBL/GenBank/DDBJ whole genome shotgun (WGS) entry which is preliminary data.</text>
</comment>
<evidence type="ECO:0000256" key="1">
    <source>
        <dbReference type="SAM" id="Phobius"/>
    </source>
</evidence>
<dbReference type="Pfam" id="PF14378">
    <property type="entry name" value="PAP2_3"/>
    <property type="match status" value="1"/>
</dbReference>
<keyword evidence="1" id="KW-0472">Membrane</keyword>
<keyword evidence="1" id="KW-1133">Transmembrane helix</keyword>
<feature type="transmembrane region" description="Helical" evidence="1">
    <location>
        <begin position="130"/>
        <end position="151"/>
    </location>
</feature>
<feature type="transmembrane region" description="Helical" evidence="1">
    <location>
        <begin position="182"/>
        <end position="199"/>
    </location>
</feature>
<dbReference type="RefSeq" id="WP_051195899.1">
    <property type="nucleotide sequence ID" value="NZ_CABHIH010000005.1"/>
</dbReference>
<name>A0A174BQ02_9CLOT</name>
<sequence>MVKDIAKRFIKDRKAIFLVISYLLTIIGYELVNGLNIQSVSLATTLDSKIPLIKYFVIPYYMWYALVLFSFIYIYTKNNEEFYKFAKCIVLTMLSALIIFIFFQTSVSRPIIVGDDMFSNMIRNIYANDRPVNCCPSLHVALALICSIWVCRVSENRILKSTVIVVGYLIILSTLFIKQHVIMDVIVAFIQVFVLRNIVDRNPHVEYEETVEIR</sequence>
<organism evidence="3 4">
    <name type="scientific">Clostridium paraputrificum</name>
    <dbReference type="NCBI Taxonomy" id="29363"/>
    <lineage>
        <taxon>Bacteria</taxon>
        <taxon>Bacillati</taxon>
        <taxon>Bacillota</taxon>
        <taxon>Clostridia</taxon>
        <taxon>Eubacteriales</taxon>
        <taxon>Clostridiaceae</taxon>
        <taxon>Clostridium</taxon>
    </lineage>
</organism>
<proteinExistence type="predicted"/>
<feature type="transmembrane region" description="Helical" evidence="1">
    <location>
        <begin position="15"/>
        <end position="32"/>
    </location>
</feature>
<dbReference type="GO" id="GO:0016020">
    <property type="term" value="C:membrane"/>
    <property type="evidence" value="ECO:0007669"/>
    <property type="project" value="UniProtKB-SubCell"/>
</dbReference>
<dbReference type="AlphaFoldDB" id="A0A174BQ02"/>
<feature type="transmembrane region" description="Helical" evidence="1">
    <location>
        <begin position="88"/>
        <end position="107"/>
    </location>
</feature>
<feature type="transmembrane region" description="Helical" evidence="1">
    <location>
        <begin position="52"/>
        <end position="76"/>
    </location>
</feature>
<gene>
    <name evidence="3" type="ORF">CP373A1_06265</name>
</gene>
<evidence type="ECO:0000313" key="4">
    <source>
        <dbReference type="Proteomes" id="UP000092714"/>
    </source>
</evidence>
<dbReference type="InterPro" id="IPR026841">
    <property type="entry name" value="Aur1/Ipt1"/>
</dbReference>
<dbReference type="Proteomes" id="UP000092714">
    <property type="component" value="Unassembled WGS sequence"/>
</dbReference>
<protein>
    <recommendedName>
        <fullName evidence="2">Inositolphosphotransferase Aur1/Ipt1 domain-containing protein</fullName>
    </recommendedName>
</protein>
<feature type="transmembrane region" description="Helical" evidence="1">
    <location>
        <begin position="158"/>
        <end position="176"/>
    </location>
</feature>
<keyword evidence="4" id="KW-1185">Reference proteome</keyword>
<dbReference type="eggNOG" id="COG0671">
    <property type="taxonomic scope" value="Bacteria"/>
</dbReference>
<dbReference type="EMBL" id="MAPZ01000016">
    <property type="protein sequence ID" value="OBY11097.1"/>
    <property type="molecule type" value="Genomic_DNA"/>
</dbReference>
<reference evidence="3 4" key="1">
    <citation type="submission" date="2016-06" db="EMBL/GenBank/DDBJ databases">
        <authorList>
            <person name="Kjaerup R.B."/>
            <person name="Dalgaard T.S."/>
            <person name="Juul-Madsen H.R."/>
        </authorList>
    </citation>
    <scope>NUCLEOTIDE SEQUENCE [LARGE SCALE GENOMIC DNA]</scope>
    <source>
        <strain evidence="3 4">373-A1</strain>
    </source>
</reference>
<evidence type="ECO:0000313" key="3">
    <source>
        <dbReference type="EMBL" id="OBY11097.1"/>
    </source>
</evidence>
<dbReference type="OrthoDB" id="9790723at2"/>
<feature type="domain" description="Inositolphosphotransferase Aur1/Ipt1" evidence="2">
    <location>
        <begin position="35"/>
        <end position="193"/>
    </location>
</feature>
<accession>A0A174BQ02</accession>
<dbReference type="GeneID" id="42777700"/>